<dbReference type="GO" id="GO:0032259">
    <property type="term" value="P:methylation"/>
    <property type="evidence" value="ECO:0007669"/>
    <property type="project" value="UniProtKB-KW"/>
</dbReference>
<dbReference type="InterPro" id="IPR036217">
    <property type="entry name" value="MethylDNA_cys_MeTrfase_DNAb"/>
</dbReference>
<dbReference type="EMBL" id="BAET01000019">
    <property type="protein sequence ID" value="GAB55907.1"/>
    <property type="molecule type" value="Genomic_DNA"/>
</dbReference>
<evidence type="ECO:0000313" key="11">
    <source>
        <dbReference type="EMBL" id="GAB55907.1"/>
    </source>
</evidence>
<dbReference type="PANTHER" id="PTHR10815">
    <property type="entry name" value="METHYLATED-DNA--PROTEIN-CYSTEINE METHYLTRANSFERASE"/>
    <property type="match status" value="1"/>
</dbReference>
<reference evidence="11 12" key="2">
    <citation type="journal article" date="2017" name="Antonie Van Leeuwenhoek">
        <title>Rhizobium rhizosphaerae sp. nov., a novel species isolated from rice rhizosphere.</title>
        <authorList>
            <person name="Zhao J.J."/>
            <person name="Zhang J."/>
            <person name="Zhang R.J."/>
            <person name="Zhang C.W."/>
            <person name="Yin H.Q."/>
            <person name="Zhang X.X."/>
        </authorList>
    </citation>
    <scope>NUCLEOTIDE SEQUENCE [LARGE SCALE GENOMIC DNA]</scope>
    <source>
        <strain evidence="11 12">ACAM 611</strain>
    </source>
</reference>
<dbReference type="Gene3D" id="3.30.160.70">
    <property type="entry name" value="Methylated DNA-protein cysteine methyltransferase domain"/>
    <property type="match status" value="1"/>
</dbReference>
<comment type="caution">
    <text evidence="11">The sequence shown here is derived from an EMBL/GenBank/DDBJ whole genome shotgun (WGS) entry which is preliminary data.</text>
</comment>
<evidence type="ECO:0000256" key="2">
    <source>
        <dbReference type="ARBA" id="ARBA00008711"/>
    </source>
</evidence>
<evidence type="ECO:0000256" key="4">
    <source>
        <dbReference type="ARBA" id="ARBA00022603"/>
    </source>
</evidence>
<dbReference type="CDD" id="cd06445">
    <property type="entry name" value="ATase"/>
    <property type="match status" value="1"/>
</dbReference>
<name>H5TC80_9ALTE</name>
<feature type="domain" description="Methylated-DNA-[protein]-cysteine S-methyltransferase DNA binding" evidence="10">
    <location>
        <begin position="103"/>
        <end position="180"/>
    </location>
</feature>
<gene>
    <name evidence="11" type="primary">ogt</name>
    <name evidence="11" type="ORF">GPUN_1791</name>
</gene>
<dbReference type="InterPro" id="IPR014048">
    <property type="entry name" value="MethylDNA_cys_MeTrfase_DNA-bd"/>
</dbReference>
<dbReference type="InterPro" id="IPR036631">
    <property type="entry name" value="MGMT_N_sf"/>
</dbReference>
<dbReference type="InterPro" id="IPR001497">
    <property type="entry name" value="MethylDNA_cys_MeTrfase_AS"/>
</dbReference>
<dbReference type="NCBIfam" id="TIGR00589">
    <property type="entry name" value="ogt"/>
    <property type="match status" value="1"/>
</dbReference>
<dbReference type="Gene3D" id="1.10.10.10">
    <property type="entry name" value="Winged helix-like DNA-binding domain superfamily/Winged helix DNA-binding domain"/>
    <property type="match status" value="1"/>
</dbReference>
<evidence type="ECO:0000256" key="7">
    <source>
        <dbReference type="ARBA" id="ARBA00023204"/>
    </source>
</evidence>
<organism evidence="11 12">
    <name type="scientific">Glaciecola punicea ACAM 611</name>
    <dbReference type="NCBI Taxonomy" id="1121923"/>
    <lineage>
        <taxon>Bacteria</taxon>
        <taxon>Pseudomonadati</taxon>
        <taxon>Pseudomonadota</taxon>
        <taxon>Gammaproteobacteria</taxon>
        <taxon>Alteromonadales</taxon>
        <taxon>Alteromonadaceae</taxon>
        <taxon>Glaciecola</taxon>
    </lineage>
</organism>
<comment type="miscellaneous">
    <text evidence="9">This enzyme catalyzes only one turnover and therefore is not strictly catalytic. According to one definition, an enzyme is a biocatalyst that acts repeatedly and over many reaction cycles.</text>
</comment>
<dbReference type="STRING" id="56804.BAE46_06950"/>
<keyword evidence="7 9" id="KW-0234">DNA repair</keyword>
<evidence type="ECO:0000256" key="8">
    <source>
        <dbReference type="ARBA" id="ARBA00049348"/>
    </source>
</evidence>
<keyword evidence="3 9" id="KW-0963">Cytoplasm</keyword>
<comment type="catalytic activity">
    <reaction evidence="1 9">
        <text>a 4-O-methyl-thymidine in DNA + L-cysteinyl-[protein] = a thymidine in DNA + S-methyl-L-cysteinyl-[protein]</text>
        <dbReference type="Rhea" id="RHEA:53428"/>
        <dbReference type="Rhea" id="RHEA-COMP:10131"/>
        <dbReference type="Rhea" id="RHEA-COMP:10132"/>
        <dbReference type="Rhea" id="RHEA-COMP:13555"/>
        <dbReference type="Rhea" id="RHEA-COMP:13556"/>
        <dbReference type="ChEBI" id="CHEBI:29950"/>
        <dbReference type="ChEBI" id="CHEBI:82612"/>
        <dbReference type="ChEBI" id="CHEBI:137386"/>
        <dbReference type="ChEBI" id="CHEBI:137387"/>
        <dbReference type="EC" id="2.1.1.63"/>
    </reaction>
</comment>
<keyword evidence="5 9" id="KW-0808">Transferase</keyword>
<dbReference type="InterPro" id="IPR023546">
    <property type="entry name" value="MGMT"/>
</dbReference>
<dbReference type="Proteomes" id="UP000053586">
    <property type="component" value="Unassembled WGS sequence"/>
</dbReference>
<evidence type="ECO:0000256" key="1">
    <source>
        <dbReference type="ARBA" id="ARBA00001286"/>
    </source>
</evidence>
<comment type="catalytic activity">
    <reaction evidence="8 9">
        <text>a 6-O-methyl-2'-deoxyguanosine in DNA + L-cysteinyl-[protein] = S-methyl-L-cysteinyl-[protein] + a 2'-deoxyguanosine in DNA</text>
        <dbReference type="Rhea" id="RHEA:24000"/>
        <dbReference type="Rhea" id="RHEA-COMP:10131"/>
        <dbReference type="Rhea" id="RHEA-COMP:10132"/>
        <dbReference type="Rhea" id="RHEA-COMP:11367"/>
        <dbReference type="Rhea" id="RHEA-COMP:11368"/>
        <dbReference type="ChEBI" id="CHEBI:29950"/>
        <dbReference type="ChEBI" id="CHEBI:82612"/>
        <dbReference type="ChEBI" id="CHEBI:85445"/>
        <dbReference type="ChEBI" id="CHEBI:85448"/>
        <dbReference type="EC" id="2.1.1.63"/>
    </reaction>
</comment>
<dbReference type="PANTHER" id="PTHR10815:SF5">
    <property type="entry name" value="METHYLATED-DNA--PROTEIN-CYSTEINE METHYLTRANSFERASE"/>
    <property type="match status" value="1"/>
</dbReference>
<dbReference type="SUPFAM" id="SSF53155">
    <property type="entry name" value="Methylated DNA-protein cysteine methyltransferase domain"/>
    <property type="match status" value="1"/>
</dbReference>
<dbReference type="GO" id="GO:0003908">
    <property type="term" value="F:methylated-DNA-[protein]-cysteine S-methyltransferase activity"/>
    <property type="evidence" value="ECO:0007669"/>
    <property type="project" value="UniProtKB-UniRule"/>
</dbReference>
<dbReference type="InterPro" id="IPR036388">
    <property type="entry name" value="WH-like_DNA-bd_sf"/>
</dbReference>
<dbReference type="SUPFAM" id="SSF46767">
    <property type="entry name" value="Methylated DNA-protein cysteine methyltransferase, C-terminal domain"/>
    <property type="match status" value="1"/>
</dbReference>
<keyword evidence="4 9" id="KW-0489">Methyltransferase</keyword>
<evidence type="ECO:0000259" key="10">
    <source>
        <dbReference type="Pfam" id="PF01035"/>
    </source>
</evidence>
<dbReference type="PROSITE" id="PS00374">
    <property type="entry name" value="MGMT"/>
    <property type="match status" value="1"/>
</dbReference>
<evidence type="ECO:0000313" key="12">
    <source>
        <dbReference type="Proteomes" id="UP000053586"/>
    </source>
</evidence>
<dbReference type="FunFam" id="1.10.10.10:FF:000214">
    <property type="entry name" value="Methylated-DNA--protein-cysteine methyltransferase"/>
    <property type="match status" value="1"/>
</dbReference>
<comment type="function">
    <text evidence="9">Involved in the cellular defense against the biological effects of O6-methylguanine (O6-MeG) and O4-methylthymine (O4-MeT) in DNA. Repairs the methylated nucleobase in DNA by stoichiometrically transferring the methyl group to a cysteine residue in the enzyme. This is a suicide reaction: the enzyme is irreversibly inactivated.</text>
</comment>
<proteinExistence type="inferred from homology"/>
<dbReference type="GO" id="GO:0005737">
    <property type="term" value="C:cytoplasm"/>
    <property type="evidence" value="ECO:0007669"/>
    <property type="project" value="UniProtKB-SubCell"/>
</dbReference>
<comment type="subcellular location">
    <subcellularLocation>
        <location evidence="9">Cytoplasm</location>
    </subcellularLocation>
</comment>
<keyword evidence="6 9" id="KW-0227">DNA damage</keyword>
<dbReference type="GO" id="GO:0006307">
    <property type="term" value="P:DNA alkylation repair"/>
    <property type="evidence" value="ECO:0007669"/>
    <property type="project" value="UniProtKB-UniRule"/>
</dbReference>
<dbReference type="EC" id="2.1.1.63" evidence="9"/>
<dbReference type="Pfam" id="PF01035">
    <property type="entry name" value="DNA_binding_1"/>
    <property type="match status" value="1"/>
</dbReference>
<dbReference type="HAMAP" id="MF_00772">
    <property type="entry name" value="OGT"/>
    <property type="match status" value="1"/>
</dbReference>
<evidence type="ECO:0000256" key="5">
    <source>
        <dbReference type="ARBA" id="ARBA00022679"/>
    </source>
</evidence>
<dbReference type="AlphaFoldDB" id="H5TC80"/>
<accession>H5TC80</accession>
<reference evidence="11 12" key="1">
    <citation type="journal article" date="2012" name="J. Bacteriol.">
        <title>Genome sequence of proteorhodopsin-containing sea ice bacterium Glaciecola punicea ACAM 611T.</title>
        <authorList>
            <person name="Qin Q.-L."/>
            <person name="Xie B.-B."/>
            <person name="Shu Y.-L."/>
            <person name="Rong J.-C."/>
            <person name="Zhao D.-L."/>
            <person name="Zhang X.-Y."/>
            <person name="Chen X.-L."/>
            <person name="Zhou B.-C."/>
            <person name="Zhanga Y.-Z."/>
        </authorList>
    </citation>
    <scope>NUCLEOTIDE SEQUENCE [LARGE SCALE GENOMIC DNA]</scope>
    <source>
        <strain evidence="11 12">ACAM 611</strain>
    </source>
</reference>
<evidence type="ECO:0000256" key="3">
    <source>
        <dbReference type="ARBA" id="ARBA00022490"/>
    </source>
</evidence>
<dbReference type="RefSeq" id="WP_006005499.1">
    <property type="nucleotide sequence ID" value="NZ_BAET01000019.1"/>
</dbReference>
<sequence>MADKQTQFKQLSNIQSSNINNAPWPLQNEAVDVGEYVSQIHTPQGYIQMHANANAITRIGFADTSISEKLNPISELAKRQMLAYLMGNLKQFNLPLAPKGTGFQQSVWQQLLKIAHGQNASYSQIATAINNPKACRAVGAANGKNPIAIVIPCHRIIGANGSLTGYAGGLPRKSFLLSVER</sequence>
<comment type="similarity">
    <text evidence="2 9">Belongs to the MGMT family.</text>
</comment>
<protein>
    <recommendedName>
        <fullName evidence="9">Methylated-DNA--protein-cysteine methyltransferase</fullName>
        <ecNumber evidence="9">2.1.1.63</ecNumber>
    </recommendedName>
    <alternativeName>
        <fullName evidence="9">6-O-methylguanine-DNA methyltransferase</fullName>
        <shortName evidence="9">MGMT</shortName>
    </alternativeName>
    <alternativeName>
        <fullName evidence="9">O-6-methylguanine-DNA-alkyltransferase</fullName>
    </alternativeName>
</protein>
<feature type="active site" description="Nucleophile; methyl group acceptor" evidence="9">
    <location>
        <position position="153"/>
    </location>
</feature>
<keyword evidence="12" id="KW-1185">Reference proteome</keyword>
<dbReference type="eggNOG" id="COG0350">
    <property type="taxonomic scope" value="Bacteria"/>
</dbReference>
<evidence type="ECO:0000256" key="9">
    <source>
        <dbReference type="HAMAP-Rule" id="MF_00772"/>
    </source>
</evidence>
<evidence type="ECO:0000256" key="6">
    <source>
        <dbReference type="ARBA" id="ARBA00022763"/>
    </source>
</evidence>